<dbReference type="Proteomes" id="UP001231701">
    <property type="component" value="Chromosome"/>
</dbReference>
<evidence type="ECO:0008006" key="3">
    <source>
        <dbReference type="Google" id="ProtNLM"/>
    </source>
</evidence>
<name>A0AAX3ZLC7_STRRO</name>
<organism evidence="1 2">
    <name type="scientific">Streptomyces rochei</name>
    <name type="common">Streptomyces parvullus</name>
    <dbReference type="NCBI Taxonomy" id="1928"/>
    <lineage>
        <taxon>Bacteria</taxon>
        <taxon>Bacillati</taxon>
        <taxon>Actinomycetota</taxon>
        <taxon>Actinomycetes</taxon>
        <taxon>Kitasatosporales</taxon>
        <taxon>Streptomycetaceae</taxon>
        <taxon>Streptomyces</taxon>
        <taxon>Streptomyces rochei group</taxon>
    </lineage>
</organism>
<accession>A0AAX3ZLC7</accession>
<evidence type="ECO:0000313" key="2">
    <source>
        <dbReference type="Proteomes" id="UP001231701"/>
    </source>
</evidence>
<evidence type="ECO:0000313" key="1">
    <source>
        <dbReference type="EMBL" id="WMC87966.1"/>
    </source>
</evidence>
<protein>
    <recommendedName>
        <fullName evidence="3">RiboL-PSP-HEPN domain-containing protein</fullName>
    </recommendedName>
</protein>
<proteinExistence type="predicted"/>
<gene>
    <name evidence="1" type="ORF">P7W03_21405</name>
</gene>
<dbReference type="AlphaFoldDB" id="A0AAX3ZLC7"/>
<sequence length="185" mass="20222">MHAEIERYLEDALATALLSSLEIFNNLGKVTHPAASALAHYRSKCFLEGQDGADSGFADSTEIARYAQVKLADVVKWIEGAVVKNNNGIKPADIRKLMGWLGINLAQLDPNLLDALRTLATERGDAAHLSRREIWRRYSGRSAPAGASKIRRLPSPSDEVAAVDAVLKLLPQLDRIVQAKLRDAV</sequence>
<dbReference type="EMBL" id="CP121271">
    <property type="protein sequence ID" value="WMC87966.1"/>
    <property type="molecule type" value="Genomic_DNA"/>
</dbReference>
<reference evidence="1" key="1">
    <citation type="submission" date="2023-03" db="EMBL/GenBank/DDBJ databases">
        <title>Borrelidin-producing and root-colonizing Streptomyces rochei is a potent biopesticide for soil-borne oomycete-caused plant diseases.</title>
        <authorList>
            <person name="Zhou D."/>
            <person name="Wang X."/>
            <person name="Navarro-Munoz J.C."/>
            <person name="Li W."/>
            <person name="Li J."/>
            <person name="Jiu M."/>
            <person name="Deng S."/>
            <person name="Ye Y."/>
            <person name="Daly P."/>
            <person name="Wei L."/>
        </authorList>
    </citation>
    <scope>NUCLEOTIDE SEQUENCE</scope>
    <source>
        <strain evidence="1">JK1</strain>
    </source>
</reference>